<keyword evidence="2" id="KW-1185">Reference proteome</keyword>
<dbReference type="InterPro" id="IPR029068">
    <property type="entry name" value="Glyas_Bleomycin-R_OHBP_Dase"/>
</dbReference>
<dbReference type="SUPFAM" id="SSF54593">
    <property type="entry name" value="Glyoxalase/Bleomycin resistance protein/Dihydroxybiphenyl dioxygenase"/>
    <property type="match status" value="1"/>
</dbReference>
<name>A0A7W6NW43_9SPHN</name>
<accession>A0A7W6NW43</accession>
<dbReference type="RefSeq" id="WP_183996395.1">
    <property type="nucleotide sequence ID" value="NZ_JACIEH010000001.1"/>
</dbReference>
<comment type="caution">
    <text evidence="1">The sequence shown here is derived from an EMBL/GenBank/DDBJ whole genome shotgun (WGS) entry which is preliminary data.</text>
</comment>
<organism evidence="1 2">
    <name type="scientific">Sphingomonas kyeonggiensis</name>
    <dbReference type="NCBI Taxonomy" id="1268553"/>
    <lineage>
        <taxon>Bacteria</taxon>
        <taxon>Pseudomonadati</taxon>
        <taxon>Pseudomonadota</taxon>
        <taxon>Alphaproteobacteria</taxon>
        <taxon>Sphingomonadales</taxon>
        <taxon>Sphingomonadaceae</taxon>
        <taxon>Sphingomonas</taxon>
    </lineage>
</organism>
<evidence type="ECO:0000313" key="1">
    <source>
        <dbReference type="EMBL" id="MBB4098167.1"/>
    </source>
</evidence>
<gene>
    <name evidence="1" type="ORF">GGR46_001700</name>
</gene>
<proteinExistence type="predicted"/>
<reference evidence="1 2" key="1">
    <citation type="submission" date="2020-08" db="EMBL/GenBank/DDBJ databases">
        <title>Genomic Encyclopedia of Type Strains, Phase IV (KMG-IV): sequencing the most valuable type-strain genomes for metagenomic binning, comparative biology and taxonomic classification.</title>
        <authorList>
            <person name="Goeker M."/>
        </authorList>
    </citation>
    <scope>NUCLEOTIDE SEQUENCE [LARGE SCALE GENOMIC DNA]</scope>
    <source>
        <strain evidence="1 2">DSM 101806</strain>
    </source>
</reference>
<protein>
    <recommendedName>
        <fullName evidence="3">Glyoxalase</fullName>
    </recommendedName>
</protein>
<dbReference type="AlphaFoldDB" id="A0A7W6NW43"/>
<dbReference type="Proteomes" id="UP000557392">
    <property type="component" value="Unassembled WGS sequence"/>
</dbReference>
<evidence type="ECO:0000313" key="2">
    <source>
        <dbReference type="Proteomes" id="UP000557392"/>
    </source>
</evidence>
<evidence type="ECO:0008006" key="3">
    <source>
        <dbReference type="Google" id="ProtNLM"/>
    </source>
</evidence>
<sequence length="122" mass="13389">MTSLATTTIRPFVPGGKDFALSKRFYQALGFEITFEAAGVAGFACDAGSFLLQDYYDEGWGNNFMMQLIVKDLDAWWAHIQSLDLPGSFGVPDPRPPALMPWGLTLAYVIGPCGELWHVVQG</sequence>
<dbReference type="Gene3D" id="3.10.180.10">
    <property type="entry name" value="2,3-Dihydroxybiphenyl 1,2-Dioxygenase, domain 1"/>
    <property type="match status" value="1"/>
</dbReference>
<dbReference type="EMBL" id="JACIEH010000001">
    <property type="protein sequence ID" value="MBB4098167.1"/>
    <property type="molecule type" value="Genomic_DNA"/>
</dbReference>